<name>A4CNS7_ROBBH</name>
<evidence type="ECO:0000313" key="1">
    <source>
        <dbReference type="EMBL" id="EAR14544.1"/>
    </source>
</evidence>
<sequence>MPELHHPELHHPELRHPETAKLLPLEFCQAFAAG</sequence>
<proteinExistence type="predicted"/>
<dbReference type="EMBL" id="CP001712">
    <property type="protein sequence ID" value="EAR14544.1"/>
    <property type="molecule type" value="Genomic_DNA"/>
</dbReference>
<dbReference type="KEGG" id="rbi:RB2501_00671"/>
<gene>
    <name evidence="1" type="ordered locus">RB2501_00671</name>
</gene>
<evidence type="ECO:0000313" key="2">
    <source>
        <dbReference type="Proteomes" id="UP000009049"/>
    </source>
</evidence>
<keyword evidence="2" id="KW-1185">Reference proteome</keyword>
<protein>
    <submittedName>
        <fullName evidence="1">Uncharacterized protein</fullName>
    </submittedName>
</protein>
<organism evidence="1 2">
    <name type="scientific">Robiginitalea biformata (strain ATCC BAA-864 / DSM 15991 / KCTC 12146 / HTCC2501)</name>
    <dbReference type="NCBI Taxonomy" id="313596"/>
    <lineage>
        <taxon>Bacteria</taxon>
        <taxon>Pseudomonadati</taxon>
        <taxon>Bacteroidota</taxon>
        <taxon>Flavobacteriia</taxon>
        <taxon>Flavobacteriales</taxon>
        <taxon>Flavobacteriaceae</taxon>
        <taxon>Robiginitalea</taxon>
    </lineage>
</organism>
<reference evidence="1 2" key="1">
    <citation type="journal article" date="2009" name="J. Bacteriol.">
        <title>Complete genome sequence of Robiginitalea biformata HTCC2501.</title>
        <authorList>
            <person name="Oh H.M."/>
            <person name="Giovannoni S.J."/>
            <person name="Lee K."/>
            <person name="Ferriera S."/>
            <person name="Johnson J."/>
            <person name="Cho J.C."/>
        </authorList>
    </citation>
    <scope>NUCLEOTIDE SEQUENCE [LARGE SCALE GENOMIC DNA]</scope>
    <source>
        <strain evidence="2">ATCC BAA-864 / HTCC2501 / KCTC 12146</strain>
    </source>
</reference>
<dbReference type="HOGENOM" id="CLU_3375676_0_0_10"/>
<accession>A4CNS7</accession>
<dbReference type="AlphaFoldDB" id="A4CNS7"/>
<dbReference type="Proteomes" id="UP000009049">
    <property type="component" value="Chromosome"/>
</dbReference>